<sequence>MIKDIFERMKAGQLIRLDDPDYYKVQEVVDRTISLSPVLNNSTSIGQIREVISEIIGSRLDESTTVFAPFFTNFGRFISIGRNVFINHACSFLDMGGITIEDDVLIGPKVNLITENHPMDPNDRRALVCKPVIIRRGAWIGAAATILPGVTVGENAVVAAGAVVSKDVPANTIVGGIPAKVLKTISIGDV</sequence>
<dbReference type="PANTHER" id="PTHR23416:SF23">
    <property type="entry name" value="ACETYLTRANSFERASE C18B11.09C-RELATED"/>
    <property type="match status" value="1"/>
</dbReference>
<name>A0ABV3ZIW6_9BACT</name>
<evidence type="ECO:0000256" key="4">
    <source>
        <dbReference type="ARBA" id="ARBA00023315"/>
    </source>
</evidence>
<evidence type="ECO:0000313" key="6">
    <source>
        <dbReference type="Proteomes" id="UP001560573"/>
    </source>
</evidence>
<dbReference type="InterPro" id="IPR051159">
    <property type="entry name" value="Hexapeptide_acetyltransf"/>
</dbReference>
<dbReference type="Proteomes" id="UP001560573">
    <property type="component" value="Unassembled WGS sequence"/>
</dbReference>
<keyword evidence="3" id="KW-0677">Repeat</keyword>
<dbReference type="InterPro" id="IPR011004">
    <property type="entry name" value="Trimer_LpxA-like_sf"/>
</dbReference>
<dbReference type="PANTHER" id="PTHR23416">
    <property type="entry name" value="SIALIC ACID SYNTHASE-RELATED"/>
    <property type="match status" value="1"/>
</dbReference>
<evidence type="ECO:0000256" key="2">
    <source>
        <dbReference type="ARBA" id="ARBA00022679"/>
    </source>
</evidence>
<keyword evidence="2" id="KW-0808">Transferase</keyword>
<dbReference type="EMBL" id="JAULBC010000007">
    <property type="protein sequence ID" value="MEX6689829.1"/>
    <property type="molecule type" value="Genomic_DNA"/>
</dbReference>
<protein>
    <submittedName>
        <fullName evidence="5">DapH/DapD/GlmU-related protein</fullName>
    </submittedName>
</protein>
<keyword evidence="4" id="KW-0012">Acyltransferase</keyword>
<evidence type="ECO:0000256" key="1">
    <source>
        <dbReference type="ARBA" id="ARBA00007274"/>
    </source>
</evidence>
<keyword evidence="6" id="KW-1185">Reference proteome</keyword>
<dbReference type="Pfam" id="PF00132">
    <property type="entry name" value="Hexapep"/>
    <property type="match status" value="1"/>
</dbReference>
<comment type="similarity">
    <text evidence="1">Belongs to the transferase hexapeptide repeat family.</text>
</comment>
<dbReference type="InterPro" id="IPR001451">
    <property type="entry name" value="Hexapep"/>
</dbReference>
<dbReference type="SUPFAM" id="SSF51161">
    <property type="entry name" value="Trimeric LpxA-like enzymes"/>
    <property type="match status" value="1"/>
</dbReference>
<proteinExistence type="inferred from homology"/>
<organism evidence="5 6">
    <name type="scientific">Danxiaibacter flavus</name>
    <dbReference type="NCBI Taxonomy" id="3049108"/>
    <lineage>
        <taxon>Bacteria</taxon>
        <taxon>Pseudomonadati</taxon>
        <taxon>Bacteroidota</taxon>
        <taxon>Chitinophagia</taxon>
        <taxon>Chitinophagales</taxon>
        <taxon>Chitinophagaceae</taxon>
        <taxon>Danxiaibacter</taxon>
    </lineage>
</organism>
<dbReference type="PROSITE" id="PS00101">
    <property type="entry name" value="HEXAPEP_TRANSFERASES"/>
    <property type="match status" value="1"/>
</dbReference>
<reference evidence="5 6" key="1">
    <citation type="submission" date="2023-07" db="EMBL/GenBank/DDBJ databases">
        <authorList>
            <person name="Lian W.-H."/>
        </authorList>
    </citation>
    <scope>NUCLEOTIDE SEQUENCE [LARGE SCALE GENOMIC DNA]</scope>
    <source>
        <strain evidence="5 6">SYSU DXS3180</strain>
    </source>
</reference>
<comment type="caution">
    <text evidence="5">The sequence shown here is derived from an EMBL/GenBank/DDBJ whole genome shotgun (WGS) entry which is preliminary data.</text>
</comment>
<dbReference type="RefSeq" id="WP_369331237.1">
    <property type="nucleotide sequence ID" value="NZ_JAULBC010000007.1"/>
</dbReference>
<dbReference type="Gene3D" id="2.160.10.10">
    <property type="entry name" value="Hexapeptide repeat proteins"/>
    <property type="match status" value="1"/>
</dbReference>
<accession>A0ABV3ZIW6</accession>
<evidence type="ECO:0000256" key="3">
    <source>
        <dbReference type="ARBA" id="ARBA00022737"/>
    </source>
</evidence>
<gene>
    <name evidence="5" type="ORF">QTN47_20145</name>
</gene>
<dbReference type="InterPro" id="IPR018357">
    <property type="entry name" value="Hexapep_transf_CS"/>
</dbReference>
<evidence type="ECO:0000313" key="5">
    <source>
        <dbReference type="EMBL" id="MEX6689829.1"/>
    </source>
</evidence>